<evidence type="ECO:0008006" key="3">
    <source>
        <dbReference type="Google" id="ProtNLM"/>
    </source>
</evidence>
<proteinExistence type="predicted"/>
<protein>
    <recommendedName>
        <fullName evidence="3">Transposase</fullName>
    </recommendedName>
</protein>
<accession>A0A563DP79</accession>
<dbReference type="Proteomes" id="UP000320244">
    <property type="component" value="Unassembled WGS sequence"/>
</dbReference>
<reference evidence="1 2" key="2">
    <citation type="submission" date="2019-08" db="EMBL/GenBank/DDBJ databases">
        <title>Jejuicoccus antrihumi gen. nov., sp. nov., a new member of the family Dermacoccaceae isolated from a cave.</title>
        <authorList>
            <person name="Schumann P."/>
            <person name="Kim I.S."/>
        </authorList>
    </citation>
    <scope>NUCLEOTIDE SEQUENCE [LARGE SCALE GENOMIC DNA]</scope>
    <source>
        <strain evidence="1 2">C5-26</strain>
    </source>
</reference>
<dbReference type="Pfam" id="PF21804">
    <property type="entry name" value="Transposase_29"/>
    <property type="match status" value="1"/>
</dbReference>
<name>A0A563DP79_9MICO</name>
<dbReference type="InterPro" id="IPR049343">
    <property type="entry name" value="Transposase_29"/>
</dbReference>
<evidence type="ECO:0000313" key="2">
    <source>
        <dbReference type="Proteomes" id="UP000320244"/>
    </source>
</evidence>
<comment type="caution">
    <text evidence="1">The sequence shown here is derived from an EMBL/GenBank/DDBJ whole genome shotgun (WGS) entry which is preliminary data.</text>
</comment>
<dbReference type="EMBL" id="VCQV01000101">
    <property type="protein sequence ID" value="TWP32005.1"/>
    <property type="molecule type" value="Genomic_DNA"/>
</dbReference>
<reference evidence="1 2" key="1">
    <citation type="submission" date="2019-05" db="EMBL/GenBank/DDBJ databases">
        <authorList>
            <person name="Lee S.D."/>
        </authorList>
    </citation>
    <scope>NUCLEOTIDE SEQUENCE [LARGE SCALE GENOMIC DNA]</scope>
    <source>
        <strain evidence="1 2">C5-26</strain>
    </source>
</reference>
<keyword evidence="2" id="KW-1185">Reference proteome</keyword>
<dbReference type="AlphaFoldDB" id="A0A563DP79"/>
<evidence type="ECO:0000313" key="1">
    <source>
        <dbReference type="EMBL" id="TWP32005.1"/>
    </source>
</evidence>
<sequence>MTRSWSSCPEPGASLAGELRRLLPDLRAPIGDDRRVLVGFDRGGWSPALFKHMAAAGFDVLTWRKGRVDPVDDAEFAKHTLIDEAGRTHTWTLADTMVDLSIDDKGSTFTIRQVTRRDDKDAHGKDGKQVHVLTTRTDLDAADVMYRMGSRWRLENAFRYGRMHLDLDSHDAYAVSDDDPDRMVPNPARKKTYANVVAARTRYDDAAARADQALLAARTPSPGTTVVITNADHDAITADQRAAETALTAAEAVHQDTPTRLPLREVNPGQQVLETQTKLLTHAIKIAAFNTTTALARDLRIHTGYAKAGNEAHTLIRQVLTHSGNIDPDLEGRTLTIRLDPMPTRRATSAIAQLCEHLTATETVYPDTDLVLRYEIKTHR</sequence>
<organism evidence="1 2">
    <name type="scientific">Leekyejoonella antrihumi</name>
    <dbReference type="NCBI Taxonomy" id="1660198"/>
    <lineage>
        <taxon>Bacteria</taxon>
        <taxon>Bacillati</taxon>
        <taxon>Actinomycetota</taxon>
        <taxon>Actinomycetes</taxon>
        <taxon>Micrococcales</taxon>
        <taxon>Dermacoccaceae</taxon>
        <taxon>Leekyejoonella</taxon>
    </lineage>
</organism>
<gene>
    <name evidence="1" type="ORF">FGL98_24845</name>
</gene>